<protein>
    <submittedName>
        <fullName evidence="1">Uncharacterized protein</fullName>
    </submittedName>
</protein>
<accession>A0A0L0CGH1</accession>
<evidence type="ECO:0000313" key="2">
    <source>
        <dbReference type="Proteomes" id="UP000037069"/>
    </source>
</evidence>
<proteinExistence type="predicted"/>
<evidence type="ECO:0000313" key="1">
    <source>
        <dbReference type="EMBL" id="KNC31340.1"/>
    </source>
</evidence>
<keyword evidence="2" id="KW-1185">Reference proteome</keyword>
<dbReference type="EMBL" id="JRES01000433">
    <property type="protein sequence ID" value="KNC31340.1"/>
    <property type="molecule type" value="Genomic_DNA"/>
</dbReference>
<dbReference type="Proteomes" id="UP000037069">
    <property type="component" value="Unassembled WGS sequence"/>
</dbReference>
<dbReference type="AlphaFoldDB" id="A0A0L0CGH1"/>
<comment type="caution">
    <text evidence="1">The sequence shown here is derived from an EMBL/GenBank/DDBJ whole genome shotgun (WGS) entry which is preliminary data.</text>
</comment>
<sequence length="178" mass="20296">MTAIDSYGHNAATTAAETAVNSPLIHHHSTLHTSSTSVTFIREWHKSSGLIMKHRFLLSATYSSREFVFNLAFMWIPKEPQPTDELGHSPAGNCHPHYQIIWFFGPRYLTSPVYSPGGLEMESFVKVTRAEYYMRRQLPLEGNTQISDMPDHVLCTEYVTNFEILINDYIMDIVDLGL</sequence>
<name>A0A0L0CGH1_LUCCU</name>
<gene>
    <name evidence="1" type="ORF">FF38_08272</name>
</gene>
<reference evidence="1 2" key="1">
    <citation type="journal article" date="2015" name="Nat. Commun.">
        <title>Lucilia cuprina genome unlocks parasitic fly biology to underpin future interventions.</title>
        <authorList>
            <person name="Anstead C.A."/>
            <person name="Korhonen P.K."/>
            <person name="Young N.D."/>
            <person name="Hall R.S."/>
            <person name="Jex A.R."/>
            <person name="Murali S.C."/>
            <person name="Hughes D.S."/>
            <person name="Lee S.F."/>
            <person name="Perry T."/>
            <person name="Stroehlein A.J."/>
            <person name="Ansell B.R."/>
            <person name="Breugelmans B."/>
            <person name="Hofmann A."/>
            <person name="Qu J."/>
            <person name="Dugan S."/>
            <person name="Lee S.L."/>
            <person name="Chao H."/>
            <person name="Dinh H."/>
            <person name="Han Y."/>
            <person name="Doddapaneni H.V."/>
            <person name="Worley K.C."/>
            <person name="Muzny D.M."/>
            <person name="Ioannidis P."/>
            <person name="Waterhouse R.M."/>
            <person name="Zdobnov E.M."/>
            <person name="James P.J."/>
            <person name="Bagnall N.H."/>
            <person name="Kotze A.C."/>
            <person name="Gibbs R.A."/>
            <person name="Richards S."/>
            <person name="Batterham P."/>
            <person name="Gasser R.B."/>
        </authorList>
    </citation>
    <scope>NUCLEOTIDE SEQUENCE [LARGE SCALE GENOMIC DNA]</scope>
    <source>
        <strain evidence="1 2">LS</strain>
        <tissue evidence="1">Full body</tissue>
    </source>
</reference>
<organism evidence="1 2">
    <name type="scientific">Lucilia cuprina</name>
    <name type="common">Green bottle fly</name>
    <name type="synonym">Australian sheep blowfly</name>
    <dbReference type="NCBI Taxonomy" id="7375"/>
    <lineage>
        <taxon>Eukaryota</taxon>
        <taxon>Metazoa</taxon>
        <taxon>Ecdysozoa</taxon>
        <taxon>Arthropoda</taxon>
        <taxon>Hexapoda</taxon>
        <taxon>Insecta</taxon>
        <taxon>Pterygota</taxon>
        <taxon>Neoptera</taxon>
        <taxon>Endopterygota</taxon>
        <taxon>Diptera</taxon>
        <taxon>Brachycera</taxon>
        <taxon>Muscomorpha</taxon>
        <taxon>Oestroidea</taxon>
        <taxon>Calliphoridae</taxon>
        <taxon>Luciliinae</taxon>
        <taxon>Lucilia</taxon>
    </lineage>
</organism>